<gene>
    <name evidence="2" type="ORF">B7463_g1826</name>
</gene>
<comment type="caution">
    <text evidence="2">The sequence shown here is derived from an EMBL/GenBank/DDBJ whole genome shotgun (WGS) entry which is preliminary data.</text>
</comment>
<dbReference type="STRING" id="5539.A0A3E2HM87"/>
<evidence type="ECO:0000313" key="2">
    <source>
        <dbReference type="EMBL" id="RFU34507.1"/>
    </source>
</evidence>
<evidence type="ECO:0000256" key="1">
    <source>
        <dbReference type="SAM" id="MobiDB-lite"/>
    </source>
</evidence>
<feature type="non-terminal residue" evidence="2">
    <location>
        <position position="1"/>
    </location>
</feature>
<keyword evidence="3" id="KW-1185">Reference proteome</keyword>
<dbReference type="AlphaFoldDB" id="A0A3E2HM87"/>
<dbReference type="OMA" id="IGWAFNC"/>
<dbReference type="OrthoDB" id="5411773at2759"/>
<sequence length="416" mass="47342">MHFTSHQIDEGELAGEPEQIKGGVANEDSIRNRAQDFWHLVGWAFNSSVNNPRRWRYWKIWLEYMLDVLDRDWIERESRDRETGQSSFGSGIDPEDEQPESMLAKSLLIRYLSDVRGSSSAIRRVVRAAFANGGPDDLRAYPEIFKEETKDSEIQANQKGKRQYEYQARLSWESANNDEDVAMSSRVSEFGESCYTYSDDETAMTARAAILGGAESIGLRQRVLALLSRASAVLPEQFAPLKDVYDIYYEGVRNLPLKAFSFFISPSSVSRFPDSVLVTLIQLVLNHLTQNLGSRVQRIAHRSDDTLSQSVLESRYLPFCANTSSADDNAKVSILVENLFRLFLKSCTVYYTPTLEAAIEEGILARERRIKIDKRKKETHTRKMDAEYSMICLRASGTRLRSLLAWVERNGSSIEA</sequence>
<name>A0A3E2HM87_SCYLI</name>
<evidence type="ECO:0000313" key="3">
    <source>
        <dbReference type="Proteomes" id="UP000258309"/>
    </source>
</evidence>
<accession>A0A3E2HM87</accession>
<dbReference type="Proteomes" id="UP000258309">
    <property type="component" value="Unassembled WGS sequence"/>
</dbReference>
<dbReference type="EMBL" id="NCSJ02000019">
    <property type="protein sequence ID" value="RFU34507.1"/>
    <property type="molecule type" value="Genomic_DNA"/>
</dbReference>
<feature type="region of interest" description="Disordered" evidence="1">
    <location>
        <begin position="1"/>
        <end position="20"/>
    </location>
</feature>
<protein>
    <submittedName>
        <fullName evidence="2">Uncharacterized protein</fullName>
    </submittedName>
</protein>
<reference evidence="2 3" key="1">
    <citation type="submission" date="2018-05" db="EMBL/GenBank/DDBJ databases">
        <title>Draft genome sequence of Scytalidium lignicola DSM 105466, a ubiquitous saprotrophic fungus.</title>
        <authorList>
            <person name="Buettner E."/>
            <person name="Gebauer A.M."/>
            <person name="Hofrichter M."/>
            <person name="Liers C."/>
            <person name="Kellner H."/>
        </authorList>
    </citation>
    <scope>NUCLEOTIDE SEQUENCE [LARGE SCALE GENOMIC DNA]</scope>
    <source>
        <strain evidence="2 3">DSM 105466</strain>
    </source>
</reference>
<proteinExistence type="predicted"/>
<organism evidence="2 3">
    <name type="scientific">Scytalidium lignicola</name>
    <name type="common">Hyphomycete</name>
    <dbReference type="NCBI Taxonomy" id="5539"/>
    <lineage>
        <taxon>Eukaryota</taxon>
        <taxon>Fungi</taxon>
        <taxon>Dikarya</taxon>
        <taxon>Ascomycota</taxon>
        <taxon>Pezizomycotina</taxon>
        <taxon>Leotiomycetes</taxon>
        <taxon>Leotiomycetes incertae sedis</taxon>
        <taxon>Scytalidium</taxon>
    </lineage>
</organism>
<feature type="non-terminal residue" evidence="2">
    <location>
        <position position="416"/>
    </location>
</feature>